<keyword evidence="3" id="KW-1185">Reference proteome</keyword>
<dbReference type="EMBL" id="JWZT01002506">
    <property type="protein sequence ID" value="KII69219.1"/>
    <property type="molecule type" value="Genomic_DNA"/>
</dbReference>
<dbReference type="Proteomes" id="UP000031668">
    <property type="component" value="Unassembled WGS sequence"/>
</dbReference>
<evidence type="ECO:0000313" key="3">
    <source>
        <dbReference type="Proteomes" id="UP000031668"/>
    </source>
</evidence>
<dbReference type="AlphaFoldDB" id="A0A0C2IV19"/>
<comment type="caution">
    <text evidence="2">The sequence shown here is derived from an EMBL/GenBank/DDBJ whole genome shotgun (WGS) entry which is preliminary data.</text>
</comment>
<organism evidence="2 3">
    <name type="scientific">Thelohanellus kitauei</name>
    <name type="common">Myxosporean</name>
    <dbReference type="NCBI Taxonomy" id="669202"/>
    <lineage>
        <taxon>Eukaryota</taxon>
        <taxon>Metazoa</taxon>
        <taxon>Cnidaria</taxon>
        <taxon>Myxozoa</taxon>
        <taxon>Myxosporea</taxon>
        <taxon>Bivalvulida</taxon>
        <taxon>Platysporina</taxon>
        <taxon>Myxobolidae</taxon>
        <taxon>Thelohanellus</taxon>
    </lineage>
</organism>
<sequence length="117" mass="13567">MCQVQTFYVRLRTAQYISDNLFDCLSHWITVGNLELIRAVHWLVFGRVKAFIRLNHLLCSHSKGNLDNFADRMAYFCPINLLQRVTGNQGSIPEREPEKRLPHPRKATGAQITQSRQ</sequence>
<name>A0A0C2IV19_THEKT</name>
<protein>
    <submittedName>
        <fullName evidence="2">Uncharacterized protein</fullName>
    </submittedName>
</protein>
<reference evidence="2 3" key="1">
    <citation type="journal article" date="2014" name="Genome Biol. Evol.">
        <title>The genome of the myxosporean Thelohanellus kitauei shows adaptations to nutrient acquisition within its fish host.</title>
        <authorList>
            <person name="Yang Y."/>
            <person name="Xiong J."/>
            <person name="Zhou Z."/>
            <person name="Huo F."/>
            <person name="Miao W."/>
            <person name="Ran C."/>
            <person name="Liu Y."/>
            <person name="Zhang J."/>
            <person name="Feng J."/>
            <person name="Wang M."/>
            <person name="Wang M."/>
            <person name="Wang L."/>
            <person name="Yao B."/>
        </authorList>
    </citation>
    <scope>NUCLEOTIDE SEQUENCE [LARGE SCALE GENOMIC DNA]</scope>
    <source>
        <strain evidence="2">Wuqing</strain>
    </source>
</reference>
<proteinExistence type="predicted"/>
<accession>A0A0C2IV19</accession>
<gene>
    <name evidence="2" type="ORF">RF11_15293</name>
</gene>
<feature type="region of interest" description="Disordered" evidence="1">
    <location>
        <begin position="88"/>
        <end position="117"/>
    </location>
</feature>
<evidence type="ECO:0000256" key="1">
    <source>
        <dbReference type="SAM" id="MobiDB-lite"/>
    </source>
</evidence>
<dbReference type="OrthoDB" id="10071312at2759"/>
<evidence type="ECO:0000313" key="2">
    <source>
        <dbReference type="EMBL" id="KII69219.1"/>
    </source>
</evidence>